<dbReference type="PROSITE" id="PS01186">
    <property type="entry name" value="EGF_2"/>
    <property type="match status" value="1"/>
</dbReference>
<dbReference type="Gene3D" id="2.10.25.10">
    <property type="entry name" value="Laminin"/>
    <property type="match status" value="1"/>
</dbReference>
<dbReference type="PROSITE" id="PS00022">
    <property type="entry name" value="EGF_1"/>
    <property type="match status" value="1"/>
</dbReference>
<gene>
    <name evidence="6" type="ORF">MAR_013605</name>
</gene>
<evidence type="ECO:0000259" key="4">
    <source>
        <dbReference type="PROSITE" id="PS00022"/>
    </source>
</evidence>
<keyword evidence="2" id="KW-1015">Disulfide bond</keyword>
<dbReference type="PANTHER" id="PTHR14949">
    <property type="entry name" value="EGF-LIKE-DOMAIN, MULTIPLE 7, 8"/>
    <property type="match status" value="1"/>
</dbReference>
<proteinExistence type="predicted"/>
<name>A0ABY7G4C2_MYAAR</name>
<dbReference type="InterPro" id="IPR000742">
    <property type="entry name" value="EGF"/>
</dbReference>
<keyword evidence="7" id="KW-1185">Reference proteome</keyword>
<evidence type="ECO:0000256" key="3">
    <source>
        <dbReference type="SAM" id="MobiDB-lite"/>
    </source>
</evidence>
<protein>
    <submittedName>
        <fullName evidence="6">VWDE-like protein</fullName>
    </submittedName>
</protein>
<feature type="region of interest" description="Disordered" evidence="3">
    <location>
        <begin position="661"/>
        <end position="680"/>
    </location>
</feature>
<dbReference type="PANTHER" id="PTHR14949:SF54">
    <property type="entry name" value="VWFD DOMAIN-CONTAINING PROTEIN"/>
    <property type="match status" value="1"/>
</dbReference>
<evidence type="ECO:0000313" key="7">
    <source>
        <dbReference type="Proteomes" id="UP001164746"/>
    </source>
</evidence>
<sequence>MRRLKLATACQTEYHCNTHLPMWMDGTHPAAPGAVVTNKVCAIDMTGQDCCSYQSTVREVEPPVFHTRRQQPASHRDVTCDINFDHARRDVGFDVKFLFDGKPDRNVPPVHITDGVTRHADLDQNLLKGHMGQNVSCAVRTFFLTPPKPGTHFNSPYIPSNGYWVGIKIDTNRLIVGENEKPKTVSIYSTVPIRCPPPHDKTCNLEIELDPVNNNGQLTLVKDCNVHFTPAMWDPQTHRATTTFQVSATRDGKADKDKDIFLHFNPIFTADASPIFNNYQVPFMQILAKDKNTSSCWCTGDPHCNTLDTTLTKKGSYFDYYLIGEFTMYKSTTRDFQVQVRTWTCNGKVSCNCAVAMKEGNDVVSFPSGAQIKVTNNRGIALDVYITAPEDDFSGTQVFQPQLLANFPSVNGKSRAEAEKACNSAIDNNPTLQQCIAKAGLDFSNEKDICVEDFKYFDNGELVRSALHTAIFKCTDHVLRNVSLYDVNGNPPVYVTSELCPDYDCNDNGACVNGTCICNHGFVGDTCEINSQKAPLLYGVLSTAYIGKSVLCDVRERECVTSYVHGDNIYDNSRLSCRVRVMETVVGFNISVTNDGHTYSNDITAVRTDSKCANCLKSGTSCTVKSGTCLIEGNCRTSGEVNANNRNQQCDPTHSQTAWTNIQPGTPGESHPVTTPPTAPQGGTYFKRFDIWTFSQSGCQCAHNHALYTCACCDVGGCQCQAPNSNQCVKCGDTKSCGHPLAAPDNGVDGYTTAINDCECKFDRSQSNCGCCREGMGACQCGRTHRNQCVACDHMDQCGNKPWIFGPPMA</sequence>
<dbReference type="EMBL" id="CP111026">
    <property type="protein sequence ID" value="WAR27901.1"/>
    <property type="molecule type" value="Genomic_DNA"/>
</dbReference>
<evidence type="ECO:0000256" key="1">
    <source>
        <dbReference type="ARBA" id="ARBA00022729"/>
    </source>
</evidence>
<evidence type="ECO:0000259" key="5">
    <source>
        <dbReference type="PROSITE" id="PS01186"/>
    </source>
</evidence>
<evidence type="ECO:0000256" key="2">
    <source>
        <dbReference type="ARBA" id="ARBA00023157"/>
    </source>
</evidence>
<reference evidence="6" key="1">
    <citation type="submission" date="2022-11" db="EMBL/GenBank/DDBJ databases">
        <title>Centuries of genome instability and evolution in soft-shell clam transmissible cancer (bioRxiv).</title>
        <authorList>
            <person name="Hart S.F.M."/>
            <person name="Yonemitsu M.A."/>
            <person name="Giersch R.M."/>
            <person name="Beal B.F."/>
            <person name="Arriagada G."/>
            <person name="Davis B.W."/>
            <person name="Ostrander E.A."/>
            <person name="Goff S.P."/>
            <person name="Metzger M.J."/>
        </authorList>
    </citation>
    <scope>NUCLEOTIDE SEQUENCE</scope>
    <source>
        <strain evidence="6">MELC-2E11</strain>
        <tissue evidence="6">Siphon/mantle</tissue>
    </source>
</reference>
<dbReference type="InterPro" id="IPR058727">
    <property type="entry name" value="Helical_Vwde"/>
</dbReference>
<dbReference type="Pfam" id="PF26129">
    <property type="entry name" value="Vwde"/>
    <property type="match status" value="1"/>
</dbReference>
<keyword evidence="1" id="KW-0732">Signal</keyword>
<accession>A0ABY7G4C2</accession>
<dbReference type="Proteomes" id="UP001164746">
    <property type="component" value="Chromosome 15"/>
</dbReference>
<organism evidence="6 7">
    <name type="scientific">Mya arenaria</name>
    <name type="common">Soft-shell clam</name>
    <dbReference type="NCBI Taxonomy" id="6604"/>
    <lineage>
        <taxon>Eukaryota</taxon>
        <taxon>Metazoa</taxon>
        <taxon>Spiralia</taxon>
        <taxon>Lophotrochozoa</taxon>
        <taxon>Mollusca</taxon>
        <taxon>Bivalvia</taxon>
        <taxon>Autobranchia</taxon>
        <taxon>Heteroconchia</taxon>
        <taxon>Euheterodonta</taxon>
        <taxon>Imparidentia</taxon>
        <taxon>Neoheterodontei</taxon>
        <taxon>Myida</taxon>
        <taxon>Myoidea</taxon>
        <taxon>Myidae</taxon>
        <taxon>Mya</taxon>
    </lineage>
</organism>
<dbReference type="InterPro" id="IPR050969">
    <property type="entry name" value="Dev_Signal_Modulators"/>
</dbReference>
<feature type="domain" description="EGF-like" evidence="4 5">
    <location>
        <begin position="516"/>
        <end position="527"/>
    </location>
</feature>
<evidence type="ECO:0000313" key="6">
    <source>
        <dbReference type="EMBL" id="WAR27901.1"/>
    </source>
</evidence>